<dbReference type="GO" id="GO:0005739">
    <property type="term" value="C:mitochondrion"/>
    <property type="evidence" value="ECO:0007669"/>
    <property type="project" value="TreeGrafter"/>
</dbReference>
<evidence type="ECO:0000313" key="4">
    <source>
        <dbReference type="Proteomes" id="UP000311382"/>
    </source>
</evidence>
<reference evidence="3 4" key="1">
    <citation type="submission" date="2019-03" db="EMBL/GenBank/DDBJ databases">
        <title>Rhodosporidium diobovatum UCD-FST 08-225 genome sequencing, assembly, and annotation.</title>
        <authorList>
            <person name="Fakankun I.U."/>
            <person name="Fristensky B."/>
            <person name="Levin D.B."/>
        </authorList>
    </citation>
    <scope>NUCLEOTIDE SEQUENCE [LARGE SCALE GENOMIC DNA]</scope>
    <source>
        <strain evidence="3 4">UCD-FST 08-225</strain>
    </source>
</reference>
<dbReference type="InterPro" id="IPR053005">
    <property type="entry name" value="Nuclear_Pos-Cytoskel_Interact"/>
</dbReference>
<feature type="coiled-coil region" evidence="1">
    <location>
        <begin position="57"/>
        <end position="133"/>
    </location>
</feature>
<evidence type="ECO:0000256" key="2">
    <source>
        <dbReference type="SAM" id="MobiDB-lite"/>
    </source>
</evidence>
<gene>
    <name evidence="3" type="ORF">DMC30DRAFT_351595</name>
</gene>
<feature type="non-terminal residue" evidence="3">
    <location>
        <position position="173"/>
    </location>
</feature>
<dbReference type="PANTHER" id="PTHR28190:SF1">
    <property type="entry name" value="NUCLEAR MIGRATION PROTEIN NUM1"/>
    <property type="match status" value="1"/>
</dbReference>
<protein>
    <submittedName>
        <fullName evidence="3">Uncharacterized protein</fullName>
    </submittedName>
</protein>
<comment type="caution">
    <text evidence="3">The sequence shown here is derived from an EMBL/GenBank/DDBJ whole genome shotgun (WGS) entry which is preliminary data.</text>
</comment>
<evidence type="ECO:0000313" key="3">
    <source>
        <dbReference type="EMBL" id="TNY20899.1"/>
    </source>
</evidence>
<proteinExistence type="predicted"/>
<name>A0A5C5FX51_9BASI</name>
<dbReference type="OrthoDB" id="2149224at2759"/>
<organism evidence="3 4">
    <name type="scientific">Rhodotorula diobovata</name>
    <dbReference type="NCBI Taxonomy" id="5288"/>
    <lineage>
        <taxon>Eukaryota</taxon>
        <taxon>Fungi</taxon>
        <taxon>Dikarya</taxon>
        <taxon>Basidiomycota</taxon>
        <taxon>Pucciniomycotina</taxon>
        <taxon>Microbotryomycetes</taxon>
        <taxon>Sporidiobolales</taxon>
        <taxon>Sporidiobolaceae</taxon>
        <taxon>Rhodotorula</taxon>
    </lineage>
</organism>
<keyword evidence="4" id="KW-1185">Reference proteome</keyword>
<sequence length="173" mass="19290">MADLAASTSNTSIASAASSTTPALDASSSRRARNTAQHRTNDIELATEIGQSLLVEVRRLQALLQEKEEHVRAVERERDGMAQEVEQAMAQKKQVEDASDRFKEVNWELELASQDLRTALSTAQASLQKAEVERARHAKDLASTRDALDLQRLESERVAKELEHLKSKHETDM</sequence>
<dbReference type="GO" id="GO:0000226">
    <property type="term" value="P:microtubule cytoskeleton organization"/>
    <property type="evidence" value="ECO:0007669"/>
    <property type="project" value="TreeGrafter"/>
</dbReference>
<dbReference type="PANTHER" id="PTHR28190">
    <property type="entry name" value="NUCLEAR MIGRATION PROTEIN NUM1"/>
    <property type="match status" value="1"/>
</dbReference>
<dbReference type="STRING" id="5288.A0A5C5FX51"/>
<dbReference type="EMBL" id="SOZI01000055">
    <property type="protein sequence ID" value="TNY20899.1"/>
    <property type="molecule type" value="Genomic_DNA"/>
</dbReference>
<dbReference type="GO" id="GO:0005938">
    <property type="term" value="C:cell cortex"/>
    <property type="evidence" value="ECO:0007669"/>
    <property type="project" value="TreeGrafter"/>
</dbReference>
<dbReference type="GO" id="GO:0015631">
    <property type="term" value="F:tubulin binding"/>
    <property type="evidence" value="ECO:0007669"/>
    <property type="project" value="TreeGrafter"/>
</dbReference>
<feature type="compositionally biased region" description="Low complexity" evidence="2">
    <location>
        <begin position="1"/>
        <end position="29"/>
    </location>
</feature>
<dbReference type="Proteomes" id="UP000311382">
    <property type="component" value="Unassembled WGS sequence"/>
</dbReference>
<keyword evidence="1" id="KW-0175">Coiled coil</keyword>
<dbReference type="AlphaFoldDB" id="A0A5C5FX51"/>
<feature type="region of interest" description="Disordered" evidence="2">
    <location>
        <begin position="1"/>
        <end position="43"/>
    </location>
</feature>
<accession>A0A5C5FX51</accession>
<evidence type="ECO:0000256" key="1">
    <source>
        <dbReference type="SAM" id="Coils"/>
    </source>
</evidence>